<dbReference type="Proteomes" id="UP000275078">
    <property type="component" value="Unassembled WGS sequence"/>
</dbReference>
<reference evidence="2 3" key="1">
    <citation type="journal article" date="2018" name="Nat. Ecol. Evol.">
        <title>Pezizomycetes genomes reveal the molecular basis of ectomycorrhizal truffle lifestyle.</title>
        <authorList>
            <person name="Murat C."/>
            <person name="Payen T."/>
            <person name="Noel B."/>
            <person name="Kuo A."/>
            <person name="Morin E."/>
            <person name="Chen J."/>
            <person name="Kohler A."/>
            <person name="Krizsan K."/>
            <person name="Balestrini R."/>
            <person name="Da Silva C."/>
            <person name="Montanini B."/>
            <person name="Hainaut M."/>
            <person name="Levati E."/>
            <person name="Barry K.W."/>
            <person name="Belfiori B."/>
            <person name="Cichocki N."/>
            <person name="Clum A."/>
            <person name="Dockter R.B."/>
            <person name="Fauchery L."/>
            <person name="Guy J."/>
            <person name="Iotti M."/>
            <person name="Le Tacon F."/>
            <person name="Lindquist E.A."/>
            <person name="Lipzen A."/>
            <person name="Malagnac F."/>
            <person name="Mello A."/>
            <person name="Molinier V."/>
            <person name="Miyauchi S."/>
            <person name="Poulain J."/>
            <person name="Riccioni C."/>
            <person name="Rubini A."/>
            <person name="Sitrit Y."/>
            <person name="Splivallo R."/>
            <person name="Traeger S."/>
            <person name="Wang M."/>
            <person name="Zifcakova L."/>
            <person name="Wipf D."/>
            <person name="Zambonelli A."/>
            <person name="Paolocci F."/>
            <person name="Nowrousian M."/>
            <person name="Ottonello S."/>
            <person name="Baldrian P."/>
            <person name="Spatafora J.W."/>
            <person name="Henrissat B."/>
            <person name="Nagy L.G."/>
            <person name="Aury J.M."/>
            <person name="Wincker P."/>
            <person name="Grigoriev I.V."/>
            <person name="Bonfante P."/>
            <person name="Martin F.M."/>
        </authorList>
    </citation>
    <scope>NUCLEOTIDE SEQUENCE [LARGE SCALE GENOMIC DNA]</scope>
    <source>
        <strain evidence="2 3">RN42</strain>
    </source>
</reference>
<feature type="compositionally biased region" description="Polar residues" evidence="1">
    <location>
        <begin position="12"/>
        <end position="31"/>
    </location>
</feature>
<dbReference type="EMBL" id="ML119778">
    <property type="protein sequence ID" value="RPA74870.1"/>
    <property type="molecule type" value="Genomic_DNA"/>
</dbReference>
<dbReference type="PANTHER" id="PTHR38120:SF1">
    <property type="entry name" value="M PROTEIN, SEROTYPE 2.1"/>
    <property type="match status" value="1"/>
</dbReference>
<feature type="compositionally biased region" description="Basic and acidic residues" evidence="1">
    <location>
        <begin position="215"/>
        <end position="230"/>
    </location>
</feature>
<sequence>MTTPARKPPLTNPNRRSFIQQKSAARSESTTPSPPGRNNAASPAPGHLRRHTVLESSGGRARTGSVSARGAAKLPGMRDEQEAENAAALEELRNKLEREQERAERAQREMEALQIRLDEATGESQRLEEGFNKKEREVETLAEKMRKFEKAEREREQRWEAERAKLEKDQEEAEAQRKELLATNQRLKDALAKREREKDAESTKSASRSIRSRRGSSESDRPPPVERVEPESFAPALPIIPQSDLLLQKDKLIESLRLELASTQVLLTNSQTSLTTRITELESQLLHLRTENTRLLEESESFQLLLQQSTLSGDFTRNPLLDTFSDTTSIRSRSPSPTRAASPQPPAFGSIRRKSLSLGNLAEELEEADNRVSDEKYRKLESDYKEDQLSLNSAGTSPPRSMFGREFGTPVGAPGERKALRPLRLVQQEEEDKKRKRGSWMGFGWLAGGEGKKDEVVFERREVE</sequence>
<evidence type="ECO:0000313" key="3">
    <source>
        <dbReference type="Proteomes" id="UP000275078"/>
    </source>
</evidence>
<dbReference type="STRING" id="1160509.A0A3N4HSU1"/>
<feature type="region of interest" description="Disordered" evidence="1">
    <location>
        <begin position="1"/>
        <end position="84"/>
    </location>
</feature>
<evidence type="ECO:0000256" key="1">
    <source>
        <dbReference type="SAM" id="MobiDB-lite"/>
    </source>
</evidence>
<dbReference type="AlphaFoldDB" id="A0A3N4HSU1"/>
<feature type="compositionally biased region" description="Pro residues" evidence="1">
    <location>
        <begin position="1"/>
        <end position="11"/>
    </location>
</feature>
<feature type="compositionally biased region" description="Low complexity" evidence="1">
    <location>
        <begin position="327"/>
        <end position="342"/>
    </location>
</feature>
<feature type="region of interest" description="Disordered" evidence="1">
    <location>
        <begin position="322"/>
        <end position="352"/>
    </location>
</feature>
<feature type="region of interest" description="Disordered" evidence="1">
    <location>
        <begin position="383"/>
        <end position="420"/>
    </location>
</feature>
<keyword evidence="3" id="KW-1185">Reference proteome</keyword>
<dbReference type="OrthoDB" id="2121319at2759"/>
<protein>
    <submittedName>
        <fullName evidence="2">Uncharacterized protein</fullName>
    </submittedName>
</protein>
<feature type="compositionally biased region" description="Polar residues" evidence="1">
    <location>
        <begin position="389"/>
        <end position="399"/>
    </location>
</feature>
<organism evidence="2 3">
    <name type="scientific">Ascobolus immersus RN42</name>
    <dbReference type="NCBI Taxonomy" id="1160509"/>
    <lineage>
        <taxon>Eukaryota</taxon>
        <taxon>Fungi</taxon>
        <taxon>Dikarya</taxon>
        <taxon>Ascomycota</taxon>
        <taxon>Pezizomycotina</taxon>
        <taxon>Pezizomycetes</taxon>
        <taxon>Pezizales</taxon>
        <taxon>Ascobolaceae</taxon>
        <taxon>Ascobolus</taxon>
    </lineage>
</organism>
<feature type="region of interest" description="Disordered" evidence="1">
    <location>
        <begin position="117"/>
        <end position="233"/>
    </location>
</feature>
<evidence type="ECO:0000313" key="2">
    <source>
        <dbReference type="EMBL" id="RPA74870.1"/>
    </source>
</evidence>
<gene>
    <name evidence="2" type="ORF">BJ508DRAFT_380351</name>
</gene>
<feature type="compositionally biased region" description="Basic and acidic residues" evidence="1">
    <location>
        <begin position="117"/>
        <end position="202"/>
    </location>
</feature>
<dbReference type="PANTHER" id="PTHR38120">
    <property type="entry name" value="EXPRESSED PROTEIN"/>
    <property type="match status" value="1"/>
</dbReference>
<proteinExistence type="predicted"/>
<accession>A0A3N4HSU1</accession>
<name>A0A3N4HSU1_ASCIM</name>